<keyword evidence="4" id="KW-0808">Transferase</keyword>
<keyword evidence="7 10" id="KW-0418">Kinase</keyword>
<keyword evidence="6" id="KW-0547">Nucleotide-binding</keyword>
<evidence type="ECO:0000256" key="2">
    <source>
        <dbReference type="ARBA" id="ARBA00012438"/>
    </source>
</evidence>
<dbReference type="EC" id="2.7.13.3" evidence="2"/>
<dbReference type="InterPro" id="IPR000700">
    <property type="entry name" value="PAS-assoc_C"/>
</dbReference>
<reference evidence="10 11" key="1">
    <citation type="submission" date="2018-06" db="EMBL/GenBank/DDBJ databases">
        <title>Genomic Encyclopedia of Type Strains, Phase III (KMG-III): the genomes of soil and plant-associated and newly described type strains.</title>
        <authorList>
            <person name="Whitman W."/>
        </authorList>
    </citation>
    <scope>NUCLEOTIDE SEQUENCE [LARGE SCALE GENOMIC DNA]</scope>
    <source>
        <strain evidence="10 11">ORS 1419</strain>
    </source>
</reference>
<name>A0A318T810_9HYPH</name>
<comment type="catalytic activity">
    <reaction evidence="1">
        <text>ATP + protein L-histidine = ADP + protein N-phospho-L-histidine.</text>
        <dbReference type="EC" id="2.7.13.3"/>
    </reaction>
</comment>
<keyword evidence="11" id="KW-1185">Reference proteome</keyword>
<dbReference type="GO" id="GO:0004673">
    <property type="term" value="F:protein histidine kinase activity"/>
    <property type="evidence" value="ECO:0007669"/>
    <property type="project" value="UniProtKB-EC"/>
</dbReference>
<keyword evidence="5" id="KW-0677">Repeat</keyword>
<dbReference type="GO" id="GO:0005524">
    <property type="term" value="F:ATP binding"/>
    <property type="evidence" value="ECO:0007669"/>
    <property type="project" value="UniProtKB-KW"/>
</dbReference>
<gene>
    <name evidence="10" type="ORF">C7477_10697</name>
</gene>
<protein>
    <recommendedName>
        <fullName evidence="2">histidine kinase</fullName>
        <ecNumber evidence="2">2.7.13.3</ecNumber>
    </recommendedName>
</protein>
<dbReference type="SMART" id="SM00911">
    <property type="entry name" value="HWE_HK"/>
    <property type="match status" value="1"/>
</dbReference>
<evidence type="ECO:0000256" key="1">
    <source>
        <dbReference type="ARBA" id="ARBA00000085"/>
    </source>
</evidence>
<organism evidence="10 11">
    <name type="scientific">Phyllobacterium leguminum</name>
    <dbReference type="NCBI Taxonomy" id="314237"/>
    <lineage>
        <taxon>Bacteria</taxon>
        <taxon>Pseudomonadati</taxon>
        <taxon>Pseudomonadota</taxon>
        <taxon>Alphaproteobacteria</taxon>
        <taxon>Hyphomicrobiales</taxon>
        <taxon>Phyllobacteriaceae</taxon>
        <taxon>Phyllobacterium</taxon>
    </lineage>
</organism>
<proteinExistence type="predicted"/>
<dbReference type="EMBL" id="QJTF01000006">
    <property type="protein sequence ID" value="PYE88725.1"/>
    <property type="molecule type" value="Genomic_DNA"/>
</dbReference>
<keyword evidence="3" id="KW-0597">Phosphoprotein</keyword>
<dbReference type="AlphaFoldDB" id="A0A318T810"/>
<dbReference type="PANTHER" id="PTHR41523">
    <property type="entry name" value="TWO-COMPONENT SYSTEM SENSOR PROTEIN"/>
    <property type="match status" value="1"/>
</dbReference>
<dbReference type="PANTHER" id="PTHR41523:SF7">
    <property type="entry name" value="HISTIDINE KINASE"/>
    <property type="match status" value="1"/>
</dbReference>
<evidence type="ECO:0000256" key="4">
    <source>
        <dbReference type="ARBA" id="ARBA00022679"/>
    </source>
</evidence>
<evidence type="ECO:0000313" key="10">
    <source>
        <dbReference type="EMBL" id="PYE88725.1"/>
    </source>
</evidence>
<accession>A0A318T810</accession>
<dbReference type="PROSITE" id="PS50113">
    <property type="entry name" value="PAC"/>
    <property type="match status" value="1"/>
</dbReference>
<dbReference type="InterPro" id="IPR011102">
    <property type="entry name" value="Sig_transdc_His_kinase_HWE"/>
</dbReference>
<evidence type="ECO:0000256" key="8">
    <source>
        <dbReference type="ARBA" id="ARBA00022840"/>
    </source>
</evidence>
<dbReference type="InterPro" id="IPR035965">
    <property type="entry name" value="PAS-like_dom_sf"/>
</dbReference>
<evidence type="ECO:0000256" key="7">
    <source>
        <dbReference type="ARBA" id="ARBA00022777"/>
    </source>
</evidence>
<evidence type="ECO:0000256" key="5">
    <source>
        <dbReference type="ARBA" id="ARBA00022737"/>
    </source>
</evidence>
<dbReference type="Gene3D" id="3.30.450.20">
    <property type="entry name" value="PAS domain"/>
    <property type="match status" value="1"/>
</dbReference>
<dbReference type="InterPro" id="IPR013656">
    <property type="entry name" value="PAS_4"/>
</dbReference>
<feature type="domain" description="PAC" evidence="9">
    <location>
        <begin position="86"/>
        <end position="139"/>
    </location>
</feature>
<dbReference type="Pfam" id="PF07536">
    <property type="entry name" value="HWE_HK"/>
    <property type="match status" value="1"/>
</dbReference>
<sequence>MMGASLLSDKSEYKDAVRLRSLLRAIHNSNVFVLYQSADLAYVWAENLPEAWSAQWRVGVYDHELVQEAMLARLAAAKQGVLETGEPTRVEICLPHGEQSRWFELSIDSDRDDAGVIIGVVTTGVDITELKRREQVLKTLLREVSHRSKNLLAIIQSIAMQTARYTETIDGFLAKFRGRVQSLSYSQDLVTDSNWRGARFHELVHSQMQKYIDIGDPRFTLSGADPYIFPGAALHIGLAVHELIVNSAAYGALSNGEGTVTLSGRFENAGTDRMSLCIKWDEKIPGSLKGQNPNARFGSAVLERIVPISVDGTATYRIEQDSVTYALDVPRSHFEL</sequence>
<evidence type="ECO:0000256" key="6">
    <source>
        <dbReference type="ARBA" id="ARBA00022741"/>
    </source>
</evidence>
<evidence type="ECO:0000259" key="9">
    <source>
        <dbReference type="PROSITE" id="PS50113"/>
    </source>
</evidence>
<evidence type="ECO:0000256" key="3">
    <source>
        <dbReference type="ARBA" id="ARBA00022553"/>
    </source>
</evidence>
<keyword evidence="8" id="KW-0067">ATP-binding</keyword>
<dbReference type="Proteomes" id="UP000247454">
    <property type="component" value="Unassembled WGS sequence"/>
</dbReference>
<evidence type="ECO:0000313" key="11">
    <source>
        <dbReference type="Proteomes" id="UP000247454"/>
    </source>
</evidence>
<dbReference type="SUPFAM" id="SSF55785">
    <property type="entry name" value="PYP-like sensor domain (PAS domain)"/>
    <property type="match status" value="1"/>
</dbReference>
<dbReference type="Pfam" id="PF08448">
    <property type="entry name" value="PAS_4"/>
    <property type="match status" value="1"/>
</dbReference>
<comment type="caution">
    <text evidence="10">The sequence shown here is derived from an EMBL/GenBank/DDBJ whole genome shotgun (WGS) entry which is preliminary data.</text>
</comment>